<organism evidence="1 2">
    <name type="scientific">Candidatus Dechloromonas phosphorivorans</name>
    <dbReference type="NCBI Taxonomy" id="2899244"/>
    <lineage>
        <taxon>Bacteria</taxon>
        <taxon>Pseudomonadati</taxon>
        <taxon>Pseudomonadota</taxon>
        <taxon>Betaproteobacteria</taxon>
        <taxon>Rhodocyclales</taxon>
        <taxon>Azonexaceae</taxon>
        <taxon>Dechloromonas</taxon>
    </lineage>
</organism>
<accession>A0A935K173</accession>
<evidence type="ECO:0000313" key="2">
    <source>
        <dbReference type="Proteomes" id="UP000739411"/>
    </source>
</evidence>
<sequence>MSLEECLQVAKVFVGLGLNNCVSPVANLGAPGSHAWLIERLGALPGL</sequence>
<gene>
    <name evidence="1" type="ORF">IPJ38_23175</name>
</gene>
<protein>
    <submittedName>
        <fullName evidence="1">Uncharacterized protein</fullName>
    </submittedName>
</protein>
<proteinExistence type="predicted"/>
<name>A0A935K173_9RHOO</name>
<dbReference type="EMBL" id="JADJMS010000052">
    <property type="protein sequence ID" value="MBK7417548.1"/>
    <property type="molecule type" value="Genomic_DNA"/>
</dbReference>
<dbReference type="Proteomes" id="UP000739411">
    <property type="component" value="Unassembled WGS sequence"/>
</dbReference>
<evidence type="ECO:0000313" key="1">
    <source>
        <dbReference type="EMBL" id="MBK7417548.1"/>
    </source>
</evidence>
<dbReference type="AlphaFoldDB" id="A0A935K173"/>
<reference evidence="1 2" key="1">
    <citation type="submission" date="2020-10" db="EMBL/GenBank/DDBJ databases">
        <title>Connecting structure to function with the recovery of over 1000 high-quality activated sludge metagenome-assembled genomes encoding full-length rRNA genes using long-read sequencing.</title>
        <authorList>
            <person name="Singleton C.M."/>
            <person name="Petriglieri F."/>
            <person name="Kristensen J.M."/>
            <person name="Kirkegaard R.H."/>
            <person name="Michaelsen T.Y."/>
            <person name="Andersen M.H."/>
            <person name="Karst S.M."/>
            <person name="Dueholm M.S."/>
            <person name="Nielsen P.H."/>
            <person name="Albertsen M."/>
        </authorList>
    </citation>
    <scope>NUCLEOTIDE SEQUENCE [LARGE SCALE GENOMIC DNA]</scope>
    <source>
        <strain evidence="1">EsbW_18-Q3-R4-48_BATAC.463</strain>
    </source>
</reference>
<comment type="caution">
    <text evidence="1">The sequence shown here is derived from an EMBL/GenBank/DDBJ whole genome shotgun (WGS) entry which is preliminary data.</text>
</comment>